<dbReference type="SMART" id="SM00389">
    <property type="entry name" value="HOX"/>
    <property type="match status" value="1"/>
</dbReference>
<dbReference type="AlphaFoldDB" id="A0A835CSZ8"/>
<feature type="compositionally biased region" description="Polar residues" evidence="9">
    <location>
        <begin position="1"/>
        <end position="16"/>
    </location>
</feature>
<dbReference type="Gene3D" id="1.10.10.60">
    <property type="entry name" value="Homeodomain-like"/>
    <property type="match status" value="1"/>
</dbReference>
<keyword evidence="3 7" id="KW-0238">DNA-binding</keyword>
<dbReference type="GO" id="GO:0000981">
    <property type="term" value="F:DNA-binding transcription factor activity, RNA polymerase II-specific"/>
    <property type="evidence" value="ECO:0007669"/>
    <property type="project" value="InterPro"/>
</dbReference>
<reference evidence="11 12" key="1">
    <citation type="submission" date="2020-08" db="EMBL/GenBank/DDBJ databases">
        <title>Aphidius gifuensis genome sequencing and assembly.</title>
        <authorList>
            <person name="Du Z."/>
        </authorList>
    </citation>
    <scope>NUCLEOTIDE SEQUENCE [LARGE SCALE GENOMIC DNA]</scope>
    <source>
        <strain evidence="11">YNYX2018</strain>
        <tissue evidence="11">Adults</tissue>
    </source>
</reference>
<comment type="subcellular location">
    <subcellularLocation>
        <location evidence="1 7 8">Nucleus</location>
    </subcellularLocation>
</comment>
<feature type="compositionally biased region" description="Polar residues" evidence="9">
    <location>
        <begin position="259"/>
        <end position="271"/>
    </location>
</feature>
<feature type="compositionally biased region" description="Basic and acidic residues" evidence="9">
    <location>
        <begin position="354"/>
        <end position="374"/>
    </location>
</feature>
<dbReference type="InterPro" id="IPR050674">
    <property type="entry name" value="Msh_Homeobox_Regulators"/>
</dbReference>
<dbReference type="Pfam" id="PF00046">
    <property type="entry name" value="Homeodomain"/>
    <property type="match status" value="1"/>
</dbReference>
<feature type="region of interest" description="Disordered" evidence="9">
    <location>
        <begin position="420"/>
        <end position="454"/>
    </location>
</feature>
<feature type="compositionally biased region" description="Polar residues" evidence="9">
    <location>
        <begin position="64"/>
        <end position="75"/>
    </location>
</feature>
<evidence type="ECO:0000313" key="11">
    <source>
        <dbReference type="EMBL" id="KAF7991790.1"/>
    </source>
</evidence>
<feature type="region of interest" description="Disordered" evidence="9">
    <location>
        <begin position="1"/>
        <end position="22"/>
    </location>
</feature>
<feature type="region of interest" description="Disordered" evidence="9">
    <location>
        <begin position="162"/>
        <end position="401"/>
    </location>
</feature>
<sequence>MSNIEGLSMQGASTTPAPGGGGGGGGGVVVVGGNGGGSIIGSISVGVGNCIGGSSSLSDDTDMASPTSASSNTKPIRSGKISFSVDSLLSGTKKSPINFSTRRIIDTNSDDINSDISEKSTNDIHDEARRYRDFLIMEQERQRNIQSRELIARLSPLTPGGLTTFVNMHNHNNNNNNSHHHHHHHQQQHHQHQQQQQHHQLQQQQQQQNNHRNNSSSSEIIRRTNQDNKDKIKVKDFSRSGLHEESSSPPAVGHIDDNISLNSPSDNNSPKRINNRRSNNNNNDDDDLDDELDDDDDNIISNRSISSINRDIDNEISDSEAPRSLEGDGSCERLMDIGSVTRSEDLNVMDSDCEMERDIDNNDDDNNKRDKEKSSPVIPQPIHPGVQRPTGAYLGGPGTTPGWPTTGFPHSLASFAWLPPPPHPHNPHGHLYTPQGGPTSPNGDLRLPGPGQGPVRCTLRKHKPNRKPRTPFTTQQLLSLEKKFREKQYLTIAERAEFSSSLHLTETQVKIWFQNRRAKAKRLQEAEIEKLRLSARPLLHPSFGTGLMFSTGPPGTPGGVPPFIAAAMARHNHAAATAAMFMAPPGHRQ</sequence>
<comment type="similarity">
    <text evidence="6">Belongs to the Msh homeobox family.</text>
</comment>
<evidence type="ECO:0000256" key="1">
    <source>
        <dbReference type="ARBA" id="ARBA00004123"/>
    </source>
</evidence>
<dbReference type="GO" id="GO:0005634">
    <property type="term" value="C:nucleus"/>
    <property type="evidence" value="ECO:0007669"/>
    <property type="project" value="UniProtKB-SubCell"/>
</dbReference>
<evidence type="ECO:0000313" key="12">
    <source>
        <dbReference type="Proteomes" id="UP000639338"/>
    </source>
</evidence>
<feature type="region of interest" description="Disordered" evidence="9">
    <location>
        <begin position="57"/>
        <end position="77"/>
    </location>
</feature>
<name>A0A835CSZ8_APHGI</name>
<evidence type="ECO:0000256" key="8">
    <source>
        <dbReference type="RuleBase" id="RU000682"/>
    </source>
</evidence>
<organism evidence="11 12">
    <name type="scientific">Aphidius gifuensis</name>
    <name type="common">Parasitoid wasp</name>
    <dbReference type="NCBI Taxonomy" id="684658"/>
    <lineage>
        <taxon>Eukaryota</taxon>
        <taxon>Metazoa</taxon>
        <taxon>Ecdysozoa</taxon>
        <taxon>Arthropoda</taxon>
        <taxon>Hexapoda</taxon>
        <taxon>Insecta</taxon>
        <taxon>Pterygota</taxon>
        <taxon>Neoptera</taxon>
        <taxon>Endopterygota</taxon>
        <taxon>Hymenoptera</taxon>
        <taxon>Apocrita</taxon>
        <taxon>Ichneumonoidea</taxon>
        <taxon>Braconidae</taxon>
        <taxon>Aphidiinae</taxon>
        <taxon>Aphidius</taxon>
    </lineage>
</organism>
<dbReference type="Proteomes" id="UP000639338">
    <property type="component" value="Unassembled WGS sequence"/>
</dbReference>
<evidence type="ECO:0000256" key="2">
    <source>
        <dbReference type="ARBA" id="ARBA00022473"/>
    </source>
</evidence>
<dbReference type="InterPro" id="IPR020479">
    <property type="entry name" value="HD_metazoa"/>
</dbReference>
<dbReference type="InterPro" id="IPR001356">
    <property type="entry name" value="HD"/>
</dbReference>
<evidence type="ECO:0000256" key="9">
    <source>
        <dbReference type="SAM" id="MobiDB-lite"/>
    </source>
</evidence>
<dbReference type="SUPFAM" id="SSF46689">
    <property type="entry name" value="Homeodomain-like"/>
    <property type="match status" value="1"/>
</dbReference>
<protein>
    <recommendedName>
        <fullName evidence="10">Homeobox domain-containing protein</fullName>
    </recommendedName>
</protein>
<dbReference type="InterPro" id="IPR009057">
    <property type="entry name" value="Homeodomain-like_sf"/>
</dbReference>
<feature type="compositionally biased region" description="Acidic residues" evidence="9">
    <location>
        <begin position="283"/>
        <end position="298"/>
    </location>
</feature>
<evidence type="ECO:0000256" key="6">
    <source>
        <dbReference type="ARBA" id="ARBA00038425"/>
    </source>
</evidence>
<feature type="compositionally biased region" description="Basic residues" evidence="9">
    <location>
        <begin position="178"/>
        <end position="192"/>
    </location>
</feature>
<evidence type="ECO:0000256" key="5">
    <source>
        <dbReference type="ARBA" id="ARBA00023242"/>
    </source>
</evidence>
<feature type="compositionally biased region" description="Low complexity" evidence="9">
    <location>
        <begin position="193"/>
        <end position="218"/>
    </location>
</feature>
<feature type="compositionally biased region" description="Basic and acidic residues" evidence="9">
    <location>
        <begin position="220"/>
        <end position="246"/>
    </location>
</feature>
<keyword evidence="2" id="KW-0217">Developmental protein</keyword>
<keyword evidence="5 7" id="KW-0539">Nucleus</keyword>
<keyword evidence="12" id="KW-1185">Reference proteome</keyword>
<feature type="compositionally biased region" description="Low complexity" evidence="9">
    <location>
        <begin position="299"/>
        <end position="309"/>
    </location>
</feature>
<dbReference type="CDD" id="cd00086">
    <property type="entry name" value="homeodomain"/>
    <property type="match status" value="1"/>
</dbReference>
<evidence type="ECO:0000256" key="3">
    <source>
        <dbReference type="ARBA" id="ARBA00023125"/>
    </source>
</evidence>
<proteinExistence type="inferred from homology"/>
<feature type="domain" description="Homeobox" evidence="10">
    <location>
        <begin position="463"/>
        <end position="523"/>
    </location>
</feature>
<dbReference type="EMBL" id="JACMRX010000004">
    <property type="protein sequence ID" value="KAF7991790.1"/>
    <property type="molecule type" value="Genomic_DNA"/>
</dbReference>
<dbReference type="OrthoDB" id="6159439at2759"/>
<gene>
    <name evidence="11" type="ORF">HCN44_010591</name>
</gene>
<evidence type="ECO:0000256" key="7">
    <source>
        <dbReference type="PROSITE-ProRule" id="PRU00108"/>
    </source>
</evidence>
<evidence type="ECO:0000259" key="10">
    <source>
        <dbReference type="PROSITE" id="PS50071"/>
    </source>
</evidence>
<dbReference type="PROSITE" id="PS50071">
    <property type="entry name" value="HOMEOBOX_2"/>
    <property type="match status" value="1"/>
</dbReference>
<accession>A0A835CSZ8</accession>
<feature type="DNA-binding region" description="Homeobox" evidence="7">
    <location>
        <begin position="465"/>
        <end position="524"/>
    </location>
</feature>
<dbReference type="PRINTS" id="PR00024">
    <property type="entry name" value="HOMEOBOX"/>
</dbReference>
<dbReference type="PROSITE" id="PS00027">
    <property type="entry name" value="HOMEOBOX_1"/>
    <property type="match status" value="1"/>
</dbReference>
<dbReference type="PANTHER" id="PTHR24338">
    <property type="entry name" value="HOMEOBOX PROTEIN MSX"/>
    <property type="match status" value="1"/>
</dbReference>
<keyword evidence="4 7" id="KW-0371">Homeobox</keyword>
<feature type="compositionally biased region" description="Basic and acidic residues" evidence="9">
    <location>
        <begin position="320"/>
        <end position="335"/>
    </location>
</feature>
<dbReference type="GO" id="GO:0000977">
    <property type="term" value="F:RNA polymerase II transcription regulatory region sequence-specific DNA binding"/>
    <property type="evidence" value="ECO:0007669"/>
    <property type="project" value="TreeGrafter"/>
</dbReference>
<evidence type="ECO:0000256" key="4">
    <source>
        <dbReference type="ARBA" id="ARBA00023155"/>
    </source>
</evidence>
<dbReference type="PANTHER" id="PTHR24338:SF0">
    <property type="entry name" value="MUSCLE SEGMENTATION HOMEOBOX"/>
    <property type="match status" value="1"/>
</dbReference>
<dbReference type="InterPro" id="IPR017970">
    <property type="entry name" value="Homeobox_CS"/>
</dbReference>
<dbReference type="GO" id="GO:0048598">
    <property type="term" value="P:embryonic morphogenesis"/>
    <property type="evidence" value="ECO:0007669"/>
    <property type="project" value="TreeGrafter"/>
</dbReference>
<comment type="caution">
    <text evidence="11">The sequence shown here is derived from an EMBL/GenBank/DDBJ whole genome shotgun (WGS) entry which is preliminary data.</text>
</comment>